<dbReference type="AlphaFoldDB" id="A0A4V1RZ83"/>
<gene>
    <name evidence="2" type="ORF">BFJ63_vAg12892</name>
</gene>
<evidence type="ECO:0000313" key="3">
    <source>
        <dbReference type="Proteomes" id="UP000290540"/>
    </source>
</evidence>
<evidence type="ECO:0000313" key="2">
    <source>
        <dbReference type="EMBL" id="RYC84206.1"/>
    </source>
</evidence>
<proteinExistence type="predicted"/>
<name>A0A4V1RZ83_FUSOX</name>
<feature type="compositionally biased region" description="Basic and acidic residues" evidence="1">
    <location>
        <begin position="343"/>
        <end position="368"/>
    </location>
</feature>
<feature type="region of interest" description="Disordered" evidence="1">
    <location>
        <begin position="105"/>
        <end position="124"/>
    </location>
</feature>
<accession>A0A4V1RZ83</accession>
<evidence type="ECO:0000256" key="1">
    <source>
        <dbReference type="SAM" id="MobiDB-lite"/>
    </source>
</evidence>
<protein>
    <submittedName>
        <fullName evidence="2">Uncharacterized protein</fullName>
    </submittedName>
</protein>
<feature type="compositionally biased region" description="Low complexity" evidence="1">
    <location>
        <begin position="253"/>
        <end position="278"/>
    </location>
</feature>
<feature type="compositionally biased region" description="Basic and acidic residues" evidence="1">
    <location>
        <begin position="292"/>
        <end position="321"/>
    </location>
</feature>
<feature type="compositionally biased region" description="Polar residues" evidence="1">
    <location>
        <begin position="326"/>
        <end position="342"/>
    </location>
</feature>
<comment type="caution">
    <text evidence="2">The sequence shown here is derived from an EMBL/GenBank/DDBJ whole genome shotgun (WGS) entry which is preliminary data.</text>
</comment>
<feature type="compositionally biased region" description="Polar residues" evidence="1">
    <location>
        <begin position="33"/>
        <end position="54"/>
    </location>
</feature>
<feature type="region of interest" description="Disordered" evidence="1">
    <location>
        <begin position="209"/>
        <end position="368"/>
    </location>
</feature>
<dbReference type="EMBL" id="MQTW01000132">
    <property type="protein sequence ID" value="RYC84206.1"/>
    <property type="molecule type" value="Genomic_DNA"/>
</dbReference>
<dbReference type="Proteomes" id="UP000290540">
    <property type="component" value="Unassembled WGS sequence"/>
</dbReference>
<feature type="region of interest" description="Disordered" evidence="1">
    <location>
        <begin position="1"/>
        <end position="91"/>
    </location>
</feature>
<organism evidence="2 3">
    <name type="scientific">Fusarium oxysporum f. sp. narcissi</name>
    <dbReference type="NCBI Taxonomy" id="451672"/>
    <lineage>
        <taxon>Eukaryota</taxon>
        <taxon>Fungi</taxon>
        <taxon>Dikarya</taxon>
        <taxon>Ascomycota</taxon>
        <taxon>Pezizomycotina</taxon>
        <taxon>Sordariomycetes</taxon>
        <taxon>Hypocreomycetidae</taxon>
        <taxon>Hypocreales</taxon>
        <taxon>Nectriaceae</taxon>
        <taxon>Fusarium</taxon>
        <taxon>Fusarium oxysporum species complex</taxon>
    </lineage>
</organism>
<feature type="compositionally biased region" description="Basic residues" evidence="1">
    <location>
        <begin position="1"/>
        <end position="13"/>
    </location>
</feature>
<reference evidence="2 3" key="1">
    <citation type="submission" date="2016-12" db="EMBL/GenBank/DDBJ databases">
        <title>Draft genome sequence of Fusarium oxysporum causing rot on Narcissus.</title>
        <authorList>
            <person name="Armitage A.D."/>
            <person name="Taylor A."/>
            <person name="Clarkson J.P."/>
            <person name="Harrison R.J."/>
            <person name="Jackson A.C."/>
        </authorList>
    </citation>
    <scope>NUCLEOTIDE SEQUENCE [LARGE SCALE GENOMIC DNA]</scope>
    <source>
        <strain evidence="2 3">N139</strain>
    </source>
</reference>
<sequence length="368" mass="40646">MKSRRHSKHRSRKGKEPTGSNIIDLSESPVKNMPSSNASNDTNMANEATVTGANTIPLGTGSEGSSGRAGAPPKTPNPFSPSPVSMGPRPKGVWQPYLPLFSSEDFEEPRTGEKPGANNNLGPGGPLIVVERQGHGKILVFQDQKLESSEGVRGLLVPVSTNTPTRRPLAGGISGQPELDTLVDSWNKVFARRFCQMHKGYFENGDWATTEKRNQSDGVSNSTSDNQRKRPRLDSGISSDVSPRIGSREEASRPQQRQLSPLRRPPASRTPGRPSSSPTQERQSRPAGSFPRGHDSQYPDKWVGDGEPHRPCQPRGFREDTVEFDNMSTRRQNQLIRTQNRTLLEKLEELGPRSERGPRNNHDSYHRP</sequence>
<feature type="compositionally biased region" description="Polar residues" evidence="1">
    <location>
        <begin position="216"/>
        <end position="225"/>
    </location>
</feature>